<dbReference type="Gene3D" id="3.40.50.150">
    <property type="entry name" value="Vaccinia Virus protein VP39"/>
    <property type="match status" value="1"/>
</dbReference>
<evidence type="ECO:0000256" key="6">
    <source>
        <dbReference type="HAMAP-Rule" id="MF_01848"/>
    </source>
</evidence>
<proteinExistence type="inferred from homology"/>
<dbReference type="NCBIfam" id="NF008725">
    <property type="entry name" value="PRK11727.1"/>
    <property type="match status" value="1"/>
</dbReference>
<reference evidence="7 8" key="1">
    <citation type="submission" date="2023-12" db="EMBL/GenBank/DDBJ databases">
        <title>Novel species of the genus Arcicella isolated from rivers.</title>
        <authorList>
            <person name="Lu H."/>
        </authorList>
    </citation>
    <scope>NUCLEOTIDE SEQUENCE [LARGE SCALE GENOMIC DNA]</scope>
    <source>
        <strain evidence="7 8">KCTC 23307</strain>
    </source>
</reference>
<protein>
    <recommendedName>
        <fullName evidence="6">Ribosomal RNA large subunit methyltransferase F</fullName>
        <ecNumber evidence="6">2.1.1.181</ecNumber>
    </recommendedName>
    <alternativeName>
        <fullName evidence="6">23S rRNA mA1618 methyltransferase</fullName>
    </alternativeName>
    <alternativeName>
        <fullName evidence="6">rRNA adenine N-6-methyltransferase</fullName>
    </alternativeName>
</protein>
<sequence length="319" mass="36028">MSNDSVHIRTEKTALHPRNPHRFSYNFKALINTCPALAEYVFINQYQIESIDFANASAVKCLNLALLKHFYGLEYWDIPPHFLCPPIPGRADYIHYLADLLAETNHGNIPTGSTVKVLDIGTGANCVYPIVGNRSYNWQFVGSDIDKTAIASAQKIVDMNPLLKNAIECRWQNNAQHIFKGIIQPEERFDLTLCNPPFHASAAEANAGTLRKWKNLGKKPQAALNFGGQNAELWCKGGEEAFACKMVEESTLFSENCLWFTSLISKKTTLPKVYNMLKKVKALEVKTIEMAQGQKVSRFVAWTFLSKSAQQEWQKRKIQ</sequence>
<evidence type="ECO:0000256" key="1">
    <source>
        <dbReference type="ARBA" id="ARBA00022490"/>
    </source>
</evidence>
<dbReference type="HAMAP" id="MF_01848">
    <property type="entry name" value="23SrRNA_methyltr_F"/>
    <property type="match status" value="1"/>
</dbReference>
<dbReference type="InterPro" id="IPR029063">
    <property type="entry name" value="SAM-dependent_MTases_sf"/>
</dbReference>
<evidence type="ECO:0000313" key="8">
    <source>
        <dbReference type="Proteomes" id="UP001302949"/>
    </source>
</evidence>
<dbReference type="PANTHER" id="PTHR13393">
    <property type="entry name" value="SAM-DEPENDENT METHYLTRANSFERASE"/>
    <property type="match status" value="1"/>
</dbReference>
<dbReference type="CDD" id="cd02440">
    <property type="entry name" value="AdoMet_MTases"/>
    <property type="match status" value="1"/>
</dbReference>
<dbReference type="PANTHER" id="PTHR13393:SF0">
    <property type="entry name" value="RNA N6-ADENOSINE-METHYLTRANSFERASE METTL16"/>
    <property type="match status" value="1"/>
</dbReference>
<dbReference type="EMBL" id="JAYFUM010000014">
    <property type="protein sequence ID" value="MEA5139950.1"/>
    <property type="molecule type" value="Genomic_DNA"/>
</dbReference>
<dbReference type="RefSeq" id="WP_323297109.1">
    <property type="nucleotide sequence ID" value="NZ_JAYFUM010000014.1"/>
</dbReference>
<comment type="caution">
    <text evidence="7">The sequence shown here is derived from an EMBL/GenBank/DDBJ whole genome shotgun (WGS) entry which is preliminary data.</text>
</comment>
<dbReference type="GO" id="GO:0052907">
    <property type="term" value="F:23S rRNA (adenine(1618)-N(6))-methyltransferase activity"/>
    <property type="evidence" value="ECO:0007669"/>
    <property type="project" value="UniProtKB-EC"/>
</dbReference>
<dbReference type="SUPFAM" id="SSF53335">
    <property type="entry name" value="S-adenosyl-L-methionine-dependent methyltransferases"/>
    <property type="match status" value="1"/>
</dbReference>
<evidence type="ECO:0000256" key="4">
    <source>
        <dbReference type="ARBA" id="ARBA00022679"/>
    </source>
</evidence>
<comment type="similarity">
    <text evidence="6">Belongs to the methyltransferase superfamily. METTL16/RlmF family.</text>
</comment>
<evidence type="ECO:0000313" key="7">
    <source>
        <dbReference type="EMBL" id="MEA5139950.1"/>
    </source>
</evidence>
<accession>A0ABU5QAS6</accession>
<keyword evidence="8" id="KW-1185">Reference proteome</keyword>
<dbReference type="InterPro" id="IPR016909">
    <property type="entry name" value="rRNA_lsu_MeTfrase_F"/>
</dbReference>
<comment type="catalytic activity">
    <reaction evidence="6">
        <text>adenosine(1618) in 23S rRNA + S-adenosyl-L-methionine = N(6)-methyladenosine(1618) in 23S rRNA + S-adenosyl-L-homocysteine + H(+)</text>
        <dbReference type="Rhea" id="RHEA:16497"/>
        <dbReference type="Rhea" id="RHEA-COMP:10229"/>
        <dbReference type="Rhea" id="RHEA-COMP:10231"/>
        <dbReference type="ChEBI" id="CHEBI:15378"/>
        <dbReference type="ChEBI" id="CHEBI:57856"/>
        <dbReference type="ChEBI" id="CHEBI:59789"/>
        <dbReference type="ChEBI" id="CHEBI:74411"/>
        <dbReference type="ChEBI" id="CHEBI:74449"/>
        <dbReference type="EC" id="2.1.1.181"/>
    </reaction>
</comment>
<evidence type="ECO:0000256" key="3">
    <source>
        <dbReference type="ARBA" id="ARBA00022603"/>
    </source>
</evidence>
<keyword evidence="4 6" id="KW-0808">Transferase</keyword>
<name>A0ABU5QAS6_9BACT</name>
<organism evidence="7 8">
    <name type="scientific">Arcicella rigui</name>
    <dbReference type="NCBI Taxonomy" id="797020"/>
    <lineage>
        <taxon>Bacteria</taxon>
        <taxon>Pseudomonadati</taxon>
        <taxon>Bacteroidota</taxon>
        <taxon>Cytophagia</taxon>
        <taxon>Cytophagales</taxon>
        <taxon>Flectobacillaceae</taxon>
        <taxon>Arcicella</taxon>
    </lineage>
</organism>
<dbReference type="PIRSF" id="PIRSF029038">
    <property type="entry name" value="Mtase_YbiN_prd"/>
    <property type="match status" value="1"/>
</dbReference>
<keyword evidence="5 6" id="KW-0949">S-adenosyl-L-methionine</keyword>
<keyword evidence="2 6" id="KW-0698">rRNA processing</keyword>
<dbReference type="EC" id="2.1.1.181" evidence="6"/>
<evidence type="ECO:0000256" key="5">
    <source>
        <dbReference type="ARBA" id="ARBA00022691"/>
    </source>
</evidence>
<comment type="function">
    <text evidence="6">Specifically methylates the adenine in position 1618 of 23S rRNA.</text>
</comment>
<dbReference type="Proteomes" id="UP001302949">
    <property type="component" value="Unassembled WGS sequence"/>
</dbReference>
<comment type="subcellular location">
    <subcellularLocation>
        <location evidence="6">Cytoplasm</location>
    </subcellularLocation>
</comment>
<dbReference type="InterPro" id="IPR010286">
    <property type="entry name" value="METTL16/RlmF"/>
</dbReference>
<gene>
    <name evidence="6 7" type="primary">rlmF</name>
    <name evidence="7" type="ORF">VB248_12430</name>
</gene>
<dbReference type="Pfam" id="PF05971">
    <property type="entry name" value="Methyltransf_10"/>
    <property type="match status" value="1"/>
</dbReference>
<evidence type="ECO:0000256" key="2">
    <source>
        <dbReference type="ARBA" id="ARBA00022552"/>
    </source>
</evidence>
<keyword evidence="1 6" id="KW-0963">Cytoplasm</keyword>
<keyword evidence="3 6" id="KW-0489">Methyltransferase</keyword>